<keyword evidence="1" id="KW-0812">Transmembrane</keyword>
<name>A0ABM8VNE0_9BACL</name>
<keyword evidence="3" id="KW-1185">Reference proteome</keyword>
<dbReference type="RefSeq" id="WP_230415348.1">
    <property type="nucleotide sequence ID" value="NZ_CAJVCE010000016.1"/>
</dbReference>
<reference evidence="2 3" key="1">
    <citation type="submission" date="2021-06" db="EMBL/GenBank/DDBJ databases">
        <authorList>
            <person name="Criscuolo A."/>
        </authorList>
    </citation>
    <scope>NUCLEOTIDE SEQUENCE [LARGE SCALE GENOMIC DNA]</scope>
    <source>
        <strain evidence="3">CIP 111802</strain>
    </source>
</reference>
<keyword evidence="1" id="KW-0472">Membrane</keyword>
<sequence>MNWLTALRRRNHDLFREQRGGVHILLFSLLAILAMIWMWVVVVNWMLQTVVTDKTKPLLDHATHAASLDIDPVLAAKGSLVWNTVAGTNSFYKYLRLNMRLDSTNTPVNGSYLSQAPVVHYLEFVTNPSYPFIIHRSIVANGGTSMQVTRNVDVTIYGPSIVAIVEIRQNLIGFGRQEPIVISSVASVRFR</sequence>
<feature type="transmembrane region" description="Helical" evidence="1">
    <location>
        <begin position="21"/>
        <end position="47"/>
    </location>
</feature>
<evidence type="ECO:0000313" key="3">
    <source>
        <dbReference type="Proteomes" id="UP000730618"/>
    </source>
</evidence>
<protein>
    <submittedName>
        <fullName evidence="2">Uncharacterized protein</fullName>
    </submittedName>
</protein>
<dbReference type="Proteomes" id="UP000730618">
    <property type="component" value="Unassembled WGS sequence"/>
</dbReference>
<proteinExistence type="predicted"/>
<gene>
    <name evidence="2" type="ORF">PAECIP111802_04939</name>
</gene>
<dbReference type="EMBL" id="CAJVCE010000016">
    <property type="protein sequence ID" value="CAG7651343.1"/>
    <property type="molecule type" value="Genomic_DNA"/>
</dbReference>
<accession>A0ABM8VNE0</accession>
<keyword evidence="1" id="KW-1133">Transmembrane helix</keyword>
<evidence type="ECO:0000256" key="1">
    <source>
        <dbReference type="SAM" id="Phobius"/>
    </source>
</evidence>
<comment type="caution">
    <text evidence="2">The sequence shown here is derived from an EMBL/GenBank/DDBJ whole genome shotgun (WGS) entry which is preliminary data.</text>
</comment>
<organism evidence="2 3">
    <name type="scientific">Paenibacillus allorhizosphaerae</name>
    <dbReference type="NCBI Taxonomy" id="2849866"/>
    <lineage>
        <taxon>Bacteria</taxon>
        <taxon>Bacillati</taxon>
        <taxon>Bacillota</taxon>
        <taxon>Bacilli</taxon>
        <taxon>Bacillales</taxon>
        <taxon>Paenibacillaceae</taxon>
        <taxon>Paenibacillus</taxon>
    </lineage>
</organism>
<evidence type="ECO:0000313" key="2">
    <source>
        <dbReference type="EMBL" id="CAG7651343.1"/>
    </source>
</evidence>